<dbReference type="OrthoDB" id="5867016at2759"/>
<evidence type="ECO:0000313" key="3">
    <source>
        <dbReference type="EMBL" id="VDK86452.1"/>
    </source>
</evidence>
<proteinExistence type="predicted"/>
<feature type="region of interest" description="Disordered" evidence="1">
    <location>
        <begin position="166"/>
        <end position="208"/>
    </location>
</feature>
<protein>
    <submittedName>
        <fullName evidence="3">Uncharacterized protein</fullName>
    </submittedName>
</protein>
<evidence type="ECO:0000256" key="1">
    <source>
        <dbReference type="SAM" id="MobiDB-lite"/>
    </source>
</evidence>
<evidence type="ECO:0000256" key="2">
    <source>
        <dbReference type="SAM" id="SignalP"/>
    </source>
</evidence>
<evidence type="ECO:0000313" key="4">
    <source>
        <dbReference type="Proteomes" id="UP000277928"/>
    </source>
</evidence>
<reference evidence="3 4" key="1">
    <citation type="submission" date="2018-08" db="EMBL/GenBank/DDBJ databases">
        <authorList>
            <person name="Laetsch R D."/>
            <person name="Stevens L."/>
            <person name="Kumar S."/>
            <person name="Blaxter L. M."/>
        </authorList>
    </citation>
    <scope>NUCLEOTIDE SEQUENCE [LARGE SCALE GENOMIC DNA]</scope>
</reference>
<dbReference type="AlphaFoldDB" id="A0A3P6TE65"/>
<accession>A0A3P6TE65</accession>
<name>A0A3P6TE65_LITSI</name>
<feature type="signal peptide" evidence="2">
    <location>
        <begin position="1"/>
        <end position="40"/>
    </location>
</feature>
<sequence>MNKPCRESSIPHFFIMLVLRMVASLCLLLQFATRGNLVQAMVETHWNESKISCTFITHDNGMALTWDMSESEMEECILEIEQANWKEIHTVPDDTNSGMRQLLYVFDEPFIVPAKPVRAAVKHRYPRVSDFPPLSHFLSLLLLPNYSTTLKAVSAVFNDTTEYDEDVTQQSSRRHSTAAHYQQKISASRLARHRETKDASAYLKGNVR</sequence>
<gene>
    <name evidence="3" type="ORF">NLS_LOCUS7626</name>
</gene>
<keyword evidence="4" id="KW-1185">Reference proteome</keyword>
<dbReference type="Proteomes" id="UP000277928">
    <property type="component" value="Unassembled WGS sequence"/>
</dbReference>
<organism evidence="3 4">
    <name type="scientific">Litomosoides sigmodontis</name>
    <name type="common">Filarial nematode worm</name>
    <dbReference type="NCBI Taxonomy" id="42156"/>
    <lineage>
        <taxon>Eukaryota</taxon>
        <taxon>Metazoa</taxon>
        <taxon>Ecdysozoa</taxon>
        <taxon>Nematoda</taxon>
        <taxon>Chromadorea</taxon>
        <taxon>Rhabditida</taxon>
        <taxon>Spirurina</taxon>
        <taxon>Spiruromorpha</taxon>
        <taxon>Filarioidea</taxon>
        <taxon>Onchocercidae</taxon>
        <taxon>Litomosoides</taxon>
    </lineage>
</organism>
<dbReference type="EMBL" id="UYRX01000817">
    <property type="protein sequence ID" value="VDK86452.1"/>
    <property type="molecule type" value="Genomic_DNA"/>
</dbReference>
<keyword evidence="2" id="KW-0732">Signal</keyword>
<feature type="chain" id="PRO_5018064012" evidence="2">
    <location>
        <begin position="41"/>
        <end position="208"/>
    </location>
</feature>